<dbReference type="InterPro" id="IPR016040">
    <property type="entry name" value="NAD(P)-bd_dom"/>
</dbReference>
<dbReference type="InterPro" id="IPR036291">
    <property type="entry name" value="NAD(P)-bd_dom_sf"/>
</dbReference>
<evidence type="ECO:0000259" key="1">
    <source>
        <dbReference type="Pfam" id="PF13460"/>
    </source>
</evidence>
<dbReference type="InterPro" id="IPR051606">
    <property type="entry name" value="Polyketide_Oxido-like"/>
</dbReference>
<keyword evidence="3" id="KW-1185">Reference proteome</keyword>
<dbReference type="GO" id="GO:0042602">
    <property type="term" value="F:riboflavin reductase (NADPH) activity"/>
    <property type="evidence" value="ECO:0007669"/>
    <property type="project" value="TreeGrafter"/>
</dbReference>
<protein>
    <submittedName>
        <fullName evidence="2">Uncharacterized protein YbjT (DUF2867 family)</fullName>
    </submittedName>
</protein>
<dbReference type="GO" id="GO:0004074">
    <property type="term" value="F:biliverdin reductase [NAD(P)H] activity"/>
    <property type="evidence" value="ECO:0007669"/>
    <property type="project" value="TreeGrafter"/>
</dbReference>
<gene>
    <name evidence="2" type="ORF">F4561_003519</name>
</gene>
<dbReference type="PANTHER" id="PTHR43355:SF2">
    <property type="entry name" value="FLAVIN REDUCTASE (NADPH)"/>
    <property type="match status" value="1"/>
</dbReference>
<accession>A0A7W7W4C2</accession>
<proteinExistence type="predicted"/>
<dbReference type="PANTHER" id="PTHR43355">
    <property type="entry name" value="FLAVIN REDUCTASE (NADPH)"/>
    <property type="match status" value="1"/>
</dbReference>
<dbReference type="RefSeq" id="WP_184580303.1">
    <property type="nucleotide sequence ID" value="NZ_JACHJT010000001.1"/>
</dbReference>
<dbReference type="Pfam" id="PF13460">
    <property type="entry name" value="NAD_binding_10"/>
    <property type="match status" value="1"/>
</dbReference>
<dbReference type="AlphaFoldDB" id="A0A7W7W4C2"/>
<dbReference type="EMBL" id="JACHJT010000001">
    <property type="protein sequence ID" value="MBB4932699.1"/>
    <property type="molecule type" value="Genomic_DNA"/>
</dbReference>
<evidence type="ECO:0000313" key="2">
    <source>
        <dbReference type="EMBL" id="MBB4932699.1"/>
    </source>
</evidence>
<reference evidence="2 3" key="1">
    <citation type="submission" date="2020-08" db="EMBL/GenBank/DDBJ databases">
        <title>Sequencing the genomes of 1000 actinobacteria strains.</title>
        <authorList>
            <person name="Klenk H.-P."/>
        </authorList>
    </citation>
    <scope>NUCLEOTIDE SEQUENCE [LARGE SCALE GENOMIC DNA]</scope>
    <source>
        <strain evidence="2 3">DSM 102030</strain>
    </source>
</reference>
<organism evidence="2 3">
    <name type="scientific">Lipingzhangella halophila</name>
    <dbReference type="NCBI Taxonomy" id="1783352"/>
    <lineage>
        <taxon>Bacteria</taxon>
        <taxon>Bacillati</taxon>
        <taxon>Actinomycetota</taxon>
        <taxon>Actinomycetes</taxon>
        <taxon>Streptosporangiales</taxon>
        <taxon>Nocardiopsidaceae</taxon>
        <taxon>Lipingzhangella</taxon>
    </lineage>
</organism>
<sequence length="221" mass="22961">MRLTIVAATGGIGRHLLQQAVAAGHDVTAVVRDPEKLDVDVRAVKTDLTAPEPEALSSAFGGTDAVLSALGPRTRKDLGILAPGTRAVVDAMALAGAGRILVVSGTGVSTVPTPGNPNPSKREPGAGFRVNYIATPLARIVLGAHFADVALMEDVLRGSGLDWTAVQVPLLTNGPLTGTYRQARGRRVRGGLRLARADAAHFMLRAIGRPETFGHPITAAY</sequence>
<dbReference type="Gene3D" id="3.40.50.720">
    <property type="entry name" value="NAD(P)-binding Rossmann-like Domain"/>
    <property type="match status" value="1"/>
</dbReference>
<dbReference type="SUPFAM" id="SSF51735">
    <property type="entry name" value="NAD(P)-binding Rossmann-fold domains"/>
    <property type="match status" value="1"/>
</dbReference>
<evidence type="ECO:0000313" key="3">
    <source>
        <dbReference type="Proteomes" id="UP000523007"/>
    </source>
</evidence>
<dbReference type="Proteomes" id="UP000523007">
    <property type="component" value="Unassembled WGS sequence"/>
</dbReference>
<name>A0A7W7W4C2_9ACTN</name>
<feature type="domain" description="NAD(P)-binding" evidence="1">
    <location>
        <begin position="8"/>
        <end position="209"/>
    </location>
</feature>
<comment type="caution">
    <text evidence="2">The sequence shown here is derived from an EMBL/GenBank/DDBJ whole genome shotgun (WGS) entry which is preliminary data.</text>
</comment>